<dbReference type="Pfam" id="PF02984">
    <property type="entry name" value="Cyclin_C"/>
    <property type="match status" value="1"/>
</dbReference>
<evidence type="ECO:0000313" key="10">
    <source>
        <dbReference type="Proteomes" id="UP000652761"/>
    </source>
</evidence>
<dbReference type="PIRSF" id="PIRSF001771">
    <property type="entry name" value="Cyclin_A_B_D_E"/>
    <property type="match status" value="1"/>
</dbReference>
<proteinExistence type="inferred from homology"/>
<keyword evidence="4" id="KW-0131">Cell cycle</keyword>
<comment type="similarity">
    <text evidence="1">Belongs to the cyclin family. Cyclin AB subfamily.</text>
</comment>
<dbReference type="EMBL" id="NMUH01006633">
    <property type="protein sequence ID" value="MQM15681.1"/>
    <property type="molecule type" value="Genomic_DNA"/>
</dbReference>
<dbReference type="GO" id="GO:0010332">
    <property type="term" value="P:response to gamma radiation"/>
    <property type="evidence" value="ECO:0007669"/>
    <property type="project" value="UniProtKB-ARBA"/>
</dbReference>
<feature type="compositionally biased region" description="Low complexity" evidence="6">
    <location>
        <begin position="8"/>
        <end position="22"/>
    </location>
</feature>
<dbReference type="Pfam" id="PF00134">
    <property type="entry name" value="Cyclin_N"/>
    <property type="match status" value="2"/>
</dbReference>
<dbReference type="Proteomes" id="UP000652761">
    <property type="component" value="Unassembled WGS sequence"/>
</dbReference>
<accession>A0A843X8N4</accession>
<dbReference type="PROSITE" id="PS00292">
    <property type="entry name" value="CYCLINS"/>
    <property type="match status" value="1"/>
</dbReference>
<feature type="region of interest" description="Disordered" evidence="6">
    <location>
        <begin position="1"/>
        <end position="50"/>
    </location>
</feature>
<dbReference type="SUPFAM" id="SSF47954">
    <property type="entry name" value="Cyclin-like"/>
    <property type="match status" value="3"/>
</dbReference>
<dbReference type="SMART" id="SM01332">
    <property type="entry name" value="Cyclin_C"/>
    <property type="match status" value="1"/>
</dbReference>
<keyword evidence="3 5" id="KW-0195">Cyclin</keyword>
<dbReference type="InterPro" id="IPR004367">
    <property type="entry name" value="Cyclin_C-dom"/>
</dbReference>
<evidence type="ECO:0000256" key="5">
    <source>
        <dbReference type="RuleBase" id="RU000383"/>
    </source>
</evidence>
<evidence type="ECO:0000256" key="2">
    <source>
        <dbReference type="ARBA" id="ARBA00022618"/>
    </source>
</evidence>
<feature type="domain" description="Cyclin-like" evidence="7">
    <location>
        <begin position="374"/>
        <end position="457"/>
    </location>
</feature>
<sequence>MKIRDPSFDPSLLPLLSSSRTPPLRPPELQLWSKGVPVGKQQKASDGNNRRALGDIGNLVNAHARSAAEGKPQLPQISRPLSRSFGAQLLRNAQAAAEAAAVANNVQKHVKADDVGAAKGVTKPKTKAAATVKPKQETVVVEISPDTAAAFSGKKARSSKKKMHTYSSVLTARSKVACGISGKPAEIVPDIDAPDVGDQLAVVDYVEDIYRFYKLSENSFRPNDYMGSEVEINAKMRSILADWLIEVHHKFELMPETLYLTMYKVEINAKMRSILADWLIEVHHKFELMPETLYLTMYIIDRYLSLEVVVRRELQLVGMTSMLIACKYEEIWAPEVTDFICISDKAYTREQILAKEKGILDKLEWNLTVATPYVFLVRFLKAALSDKEMEYMVFFFADLGLMHYSMMIPYSSSMVAAASVYAARCTLNKTPLWTETLRRHTGFSEPELKECGKLLVELHSTAVDSKLRAVYKKYASPQRGSMALHPPATKLFEGLQSAEQLPASS</sequence>
<feature type="domain" description="Cyclin C-terminal" evidence="8">
    <location>
        <begin position="370"/>
        <end position="488"/>
    </location>
</feature>
<organism evidence="9 10">
    <name type="scientific">Colocasia esculenta</name>
    <name type="common">Wild taro</name>
    <name type="synonym">Arum esculentum</name>
    <dbReference type="NCBI Taxonomy" id="4460"/>
    <lineage>
        <taxon>Eukaryota</taxon>
        <taxon>Viridiplantae</taxon>
        <taxon>Streptophyta</taxon>
        <taxon>Embryophyta</taxon>
        <taxon>Tracheophyta</taxon>
        <taxon>Spermatophyta</taxon>
        <taxon>Magnoliopsida</taxon>
        <taxon>Liliopsida</taxon>
        <taxon>Araceae</taxon>
        <taxon>Aroideae</taxon>
        <taxon>Colocasieae</taxon>
        <taxon>Colocasia</taxon>
    </lineage>
</organism>
<evidence type="ECO:0000256" key="3">
    <source>
        <dbReference type="ARBA" id="ARBA00023127"/>
    </source>
</evidence>
<evidence type="ECO:0000313" key="9">
    <source>
        <dbReference type="EMBL" id="MQM15681.1"/>
    </source>
</evidence>
<dbReference type="InterPro" id="IPR048258">
    <property type="entry name" value="Cyclins_cyclin-box"/>
</dbReference>
<dbReference type="PANTHER" id="PTHR10177">
    <property type="entry name" value="CYCLINS"/>
    <property type="match status" value="1"/>
</dbReference>
<keyword evidence="10" id="KW-1185">Reference proteome</keyword>
<dbReference type="GO" id="GO:0044772">
    <property type="term" value="P:mitotic cell cycle phase transition"/>
    <property type="evidence" value="ECO:0007669"/>
    <property type="project" value="InterPro"/>
</dbReference>
<keyword evidence="2" id="KW-0132">Cell division</keyword>
<comment type="caution">
    <text evidence="9">The sequence shown here is derived from an EMBL/GenBank/DDBJ whole genome shotgun (WGS) entry which is preliminary data.</text>
</comment>
<dbReference type="InterPro" id="IPR039361">
    <property type="entry name" value="Cyclin"/>
</dbReference>
<feature type="domain" description="Cyclin-like" evidence="7">
    <location>
        <begin position="277"/>
        <end position="361"/>
    </location>
</feature>
<dbReference type="InterPro" id="IPR046965">
    <property type="entry name" value="Cyclin_A/B-like"/>
</dbReference>
<evidence type="ECO:0000259" key="7">
    <source>
        <dbReference type="SMART" id="SM00385"/>
    </source>
</evidence>
<dbReference type="GO" id="GO:0016538">
    <property type="term" value="F:cyclin-dependent protein serine/threonine kinase regulator activity"/>
    <property type="evidence" value="ECO:0007669"/>
    <property type="project" value="InterPro"/>
</dbReference>
<name>A0A843X8N4_COLES</name>
<dbReference type="InterPro" id="IPR036915">
    <property type="entry name" value="Cyclin-like_sf"/>
</dbReference>
<dbReference type="FunFam" id="1.10.472.10:FF:000032">
    <property type="entry name" value="G2/mitotic-specific cyclin-1"/>
    <property type="match status" value="1"/>
</dbReference>
<evidence type="ECO:0000259" key="8">
    <source>
        <dbReference type="SMART" id="SM01332"/>
    </source>
</evidence>
<dbReference type="Gene3D" id="1.10.472.10">
    <property type="entry name" value="Cyclin-like"/>
    <property type="match status" value="3"/>
</dbReference>
<dbReference type="InterPro" id="IPR006671">
    <property type="entry name" value="Cyclin_N"/>
</dbReference>
<gene>
    <name evidence="9" type="ORF">Taro_048631</name>
</gene>
<dbReference type="AlphaFoldDB" id="A0A843X8N4"/>
<dbReference type="OrthoDB" id="5590282at2759"/>
<protein>
    <submittedName>
        <fullName evidence="9">Uncharacterized protein</fullName>
    </submittedName>
</protein>
<evidence type="ECO:0000256" key="6">
    <source>
        <dbReference type="SAM" id="MobiDB-lite"/>
    </source>
</evidence>
<reference evidence="9" key="1">
    <citation type="submission" date="2017-07" db="EMBL/GenBank/DDBJ databases">
        <title>Taro Niue Genome Assembly and Annotation.</title>
        <authorList>
            <person name="Atibalentja N."/>
            <person name="Keating K."/>
            <person name="Fields C.J."/>
        </authorList>
    </citation>
    <scope>NUCLEOTIDE SEQUENCE</scope>
    <source>
        <strain evidence="9">Niue_2</strain>
        <tissue evidence="9">Leaf</tissue>
    </source>
</reference>
<dbReference type="FunFam" id="1.10.472.10:FF:000154">
    <property type="entry name" value="Cyclin-B1-4"/>
    <property type="match status" value="1"/>
</dbReference>
<dbReference type="SMART" id="SM00385">
    <property type="entry name" value="CYCLIN"/>
    <property type="match status" value="2"/>
</dbReference>
<dbReference type="GO" id="GO:0051301">
    <property type="term" value="P:cell division"/>
    <property type="evidence" value="ECO:0007669"/>
    <property type="project" value="UniProtKB-KW"/>
</dbReference>
<evidence type="ECO:0000256" key="4">
    <source>
        <dbReference type="ARBA" id="ARBA00023306"/>
    </source>
</evidence>
<dbReference type="InterPro" id="IPR013763">
    <property type="entry name" value="Cyclin-like_dom"/>
</dbReference>
<evidence type="ECO:0000256" key="1">
    <source>
        <dbReference type="ARBA" id="ARBA00006955"/>
    </source>
</evidence>